<dbReference type="PANTHER" id="PTHR45889">
    <property type="entry name" value="IG-LIKE DOMAIN-CONTAINING PROTEIN"/>
    <property type="match status" value="1"/>
</dbReference>
<gene>
    <name evidence="10" type="primary">Cadm4_1</name>
    <name evidence="10" type="ORF">GTO92_0006990</name>
</gene>
<dbReference type="Pfam" id="PF13927">
    <property type="entry name" value="Ig_3"/>
    <property type="match status" value="1"/>
</dbReference>
<dbReference type="SMART" id="SM00294">
    <property type="entry name" value="4.1m"/>
    <property type="match status" value="1"/>
</dbReference>
<reference evidence="10" key="1">
    <citation type="journal article" date="2021" name="Cell">
        <title>Tracing the genetic footprints of vertebrate landing in non-teleost ray-finned fishes.</title>
        <authorList>
            <person name="Bi X."/>
            <person name="Wang K."/>
            <person name="Yang L."/>
            <person name="Pan H."/>
            <person name="Jiang H."/>
            <person name="Wei Q."/>
            <person name="Fang M."/>
            <person name="Yu H."/>
            <person name="Zhu C."/>
            <person name="Cai Y."/>
            <person name="He Y."/>
            <person name="Gan X."/>
            <person name="Zeng H."/>
            <person name="Yu D."/>
            <person name="Zhu Y."/>
            <person name="Jiang H."/>
            <person name="Qiu Q."/>
            <person name="Yang H."/>
            <person name="Zhang Y.E."/>
            <person name="Wang W."/>
            <person name="Zhu M."/>
            <person name="He S."/>
            <person name="Zhang G."/>
        </authorList>
    </citation>
    <scope>NUCLEOTIDE SEQUENCE</scope>
    <source>
        <strain evidence="10">Bchr_001</strain>
    </source>
</reference>
<feature type="transmembrane region" description="Helical" evidence="8">
    <location>
        <begin position="204"/>
        <end position="228"/>
    </location>
</feature>
<dbReference type="SMART" id="SM00408">
    <property type="entry name" value="IGc2"/>
    <property type="match status" value="1"/>
</dbReference>
<accession>A0ABS2YU83</accession>
<feature type="domain" description="Ig-like" evidence="9">
    <location>
        <begin position="57"/>
        <end position="135"/>
    </location>
</feature>
<dbReference type="InterPro" id="IPR036179">
    <property type="entry name" value="Ig-like_dom_sf"/>
</dbReference>
<dbReference type="InterPro" id="IPR003598">
    <property type="entry name" value="Ig_sub2"/>
</dbReference>
<dbReference type="Proteomes" id="UP001166052">
    <property type="component" value="Unassembled WGS sequence"/>
</dbReference>
<evidence type="ECO:0000313" key="10">
    <source>
        <dbReference type="EMBL" id="MBN3289744.1"/>
    </source>
</evidence>
<name>A0ABS2YU83_POLSE</name>
<dbReference type="EMBL" id="JAAWVN010004662">
    <property type="protein sequence ID" value="MBN3289744.1"/>
    <property type="molecule type" value="Genomic_DNA"/>
</dbReference>
<protein>
    <submittedName>
        <fullName evidence="10">CADM4 protein</fullName>
    </submittedName>
</protein>
<evidence type="ECO:0000256" key="6">
    <source>
        <dbReference type="ARBA" id="ARBA00023136"/>
    </source>
</evidence>
<keyword evidence="5 8" id="KW-1133">Transmembrane helix</keyword>
<dbReference type="InterPro" id="IPR003585">
    <property type="entry name" value="Neurexin-like"/>
</dbReference>
<evidence type="ECO:0000256" key="3">
    <source>
        <dbReference type="ARBA" id="ARBA00022692"/>
    </source>
</evidence>
<evidence type="ECO:0000313" key="11">
    <source>
        <dbReference type="Proteomes" id="UP001166052"/>
    </source>
</evidence>
<comment type="similarity">
    <text evidence="2">Belongs to the nectin family.</text>
</comment>
<dbReference type="InterPro" id="IPR007110">
    <property type="entry name" value="Ig-like_dom"/>
</dbReference>
<dbReference type="InterPro" id="IPR013783">
    <property type="entry name" value="Ig-like_fold"/>
</dbReference>
<keyword evidence="7" id="KW-0393">Immunoglobulin domain</keyword>
<evidence type="ECO:0000256" key="7">
    <source>
        <dbReference type="ARBA" id="ARBA00023319"/>
    </source>
</evidence>
<keyword evidence="11" id="KW-1185">Reference proteome</keyword>
<dbReference type="PANTHER" id="PTHR45889:SF3">
    <property type="entry name" value="CELL ADHESION MOLECULE 4"/>
    <property type="match status" value="1"/>
</dbReference>
<evidence type="ECO:0000259" key="9">
    <source>
        <dbReference type="PROSITE" id="PS50835"/>
    </source>
</evidence>
<proteinExistence type="inferred from homology"/>
<dbReference type="PROSITE" id="PS50835">
    <property type="entry name" value="IG_LIKE"/>
    <property type="match status" value="1"/>
</dbReference>
<comment type="subcellular location">
    <subcellularLocation>
        <location evidence="1">Membrane</location>
        <topology evidence="1">Single-pass type I membrane protein</topology>
    </subcellularLocation>
</comment>
<evidence type="ECO:0000256" key="4">
    <source>
        <dbReference type="ARBA" id="ARBA00022737"/>
    </source>
</evidence>
<evidence type="ECO:0000256" key="2">
    <source>
        <dbReference type="ARBA" id="ARBA00007810"/>
    </source>
</evidence>
<feature type="non-terminal residue" evidence="10">
    <location>
        <position position="1"/>
    </location>
</feature>
<evidence type="ECO:0000256" key="8">
    <source>
        <dbReference type="SAM" id="Phobius"/>
    </source>
</evidence>
<dbReference type="Gene3D" id="2.60.40.10">
    <property type="entry name" value="Immunoglobulins"/>
    <property type="match status" value="2"/>
</dbReference>
<keyword evidence="3 8" id="KW-0812">Transmembrane</keyword>
<keyword evidence="4" id="KW-0677">Repeat</keyword>
<evidence type="ECO:0000256" key="1">
    <source>
        <dbReference type="ARBA" id="ARBA00004479"/>
    </source>
</evidence>
<organism evidence="10 11">
    <name type="scientific">Polypterus senegalus</name>
    <name type="common">Senegal bichir</name>
    <dbReference type="NCBI Taxonomy" id="55291"/>
    <lineage>
        <taxon>Eukaryota</taxon>
        <taxon>Metazoa</taxon>
        <taxon>Chordata</taxon>
        <taxon>Craniata</taxon>
        <taxon>Vertebrata</taxon>
        <taxon>Euteleostomi</taxon>
        <taxon>Actinopterygii</taxon>
        <taxon>Polypteriformes</taxon>
        <taxon>Polypteridae</taxon>
        <taxon>Polypterus</taxon>
    </lineage>
</organism>
<dbReference type="InterPro" id="IPR003599">
    <property type="entry name" value="Ig_sub"/>
</dbReference>
<dbReference type="SUPFAM" id="SSF48726">
    <property type="entry name" value="Immunoglobulin"/>
    <property type="match status" value="1"/>
</dbReference>
<keyword evidence="6 8" id="KW-0472">Membrane</keyword>
<evidence type="ECO:0000256" key="5">
    <source>
        <dbReference type="ARBA" id="ARBA00022989"/>
    </source>
</evidence>
<dbReference type="SMART" id="SM00409">
    <property type="entry name" value="IG"/>
    <property type="match status" value="1"/>
</dbReference>
<feature type="non-terminal residue" evidence="10">
    <location>
        <position position="269"/>
    </location>
</feature>
<sequence>GVTSQQENDKTVSISNTIRFQVDRKDDKAIVSCEATHPALRGQKRVNNYALNVHYSPKVKIQYPAGVLREGDTLTLMCTTMGNPEPESVEWTRLNDSLPDRTEIQGKALTIPRLSMMDNGTYACEGENQYGRSVDEYVLVVYGHVWHQLVASSEDTTVVFELTVWHVWDTPSVRSDDIGFNYPSAAHLGSDPGAIVEAQSSVPYAIIGGILAVLVFAVICVLIIIIWCSVRQKGSYLTHEASGLDEHGEVQEAFLNGNENREGKKEYLL</sequence>
<comment type="caution">
    <text evidence="10">The sequence shown here is derived from an EMBL/GenBank/DDBJ whole genome shotgun (WGS) entry which is preliminary data.</text>
</comment>